<feature type="chain" id="PRO_5011473192" description="Tat pathway signal sequence domain protein" evidence="1">
    <location>
        <begin position="28"/>
        <end position="157"/>
    </location>
</feature>
<organism evidence="2 3">
    <name type="scientific">Roseicitreum antarcticum</name>
    <dbReference type="NCBI Taxonomy" id="564137"/>
    <lineage>
        <taxon>Bacteria</taxon>
        <taxon>Pseudomonadati</taxon>
        <taxon>Pseudomonadota</taxon>
        <taxon>Alphaproteobacteria</taxon>
        <taxon>Rhodobacterales</taxon>
        <taxon>Paracoccaceae</taxon>
        <taxon>Roseicitreum</taxon>
    </lineage>
</organism>
<protein>
    <recommendedName>
        <fullName evidence="4">Tat pathway signal sequence domain protein</fullName>
    </recommendedName>
</protein>
<sequence>MRVPPLALGLPIVLCVFLGVSAHPAPAQTAAAAAAAAAEDATPSPSLSIRLDQTTQLDGQCQLMFVLENRMGSGIDALRAETVLLNRETRVLRLTTLDFQALPKGALRVRSFNLPGVQCEEIGRVLINALGVCTPLDASACSAALEVDSATGIEVLK</sequence>
<evidence type="ECO:0000256" key="1">
    <source>
        <dbReference type="SAM" id="SignalP"/>
    </source>
</evidence>
<name>A0A1H2U8Y6_9RHOB</name>
<proteinExistence type="predicted"/>
<reference evidence="2 3" key="1">
    <citation type="submission" date="2016-10" db="EMBL/GenBank/DDBJ databases">
        <authorList>
            <person name="de Groot N.N."/>
        </authorList>
    </citation>
    <scope>NUCLEOTIDE SEQUENCE [LARGE SCALE GENOMIC DNA]</scope>
    <source>
        <strain evidence="2 3">CGMCC 1.8894</strain>
    </source>
</reference>
<dbReference type="Proteomes" id="UP000198539">
    <property type="component" value="Unassembled WGS sequence"/>
</dbReference>
<dbReference type="EMBL" id="FNOM01000002">
    <property type="protein sequence ID" value="SDW52636.1"/>
    <property type="molecule type" value="Genomic_DNA"/>
</dbReference>
<evidence type="ECO:0000313" key="2">
    <source>
        <dbReference type="EMBL" id="SDW52636.1"/>
    </source>
</evidence>
<evidence type="ECO:0000313" key="3">
    <source>
        <dbReference type="Proteomes" id="UP000198539"/>
    </source>
</evidence>
<dbReference type="RefSeq" id="WP_143033462.1">
    <property type="nucleotide sequence ID" value="NZ_CP061498.1"/>
</dbReference>
<keyword evidence="1" id="KW-0732">Signal</keyword>
<dbReference type="STRING" id="564137.SAMN04488238_102316"/>
<dbReference type="OrthoDB" id="7707524at2"/>
<feature type="signal peptide" evidence="1">
    <location>
        <begin position="1"/>
        <end position="27"/>
    </location>
</feature>
<accession>A0A1H2U8Y6</accession>
<dbReference type="AlphaFoldDB" id="A0A1H2U8Y6"/>
<keyword evidence="3" id="KW-1185">Reference proteome</keyword>
<evidence type="ECO:0008006" key="4">
    <source>
        <dbReference type="Google" id="ProtNLM"/>
    </source>
</evidence>
<gene>
    <name evidence="2" type="ORF">SAMN04488238_102316</name>
</gene>